<dbReference type="EMBL" id="JATAAI010000042">
    <property type="protein sequence ID" value="KAK1734093.1"/>
    <property type="molecule type" value="Genomic_DNA"/>
</dbReference>
<feature type="domain" description="BTB" evidence="2">
    <location>
        <begin position="127"/>
        <end position="203"/>
    </location>
</feature>
<dbReference type="Gene3D" id="3.30.710.10">
    <property type="entry name" value="Potassium Channel Kv1.1, Chain A"/>
    <property type="match status" value="1"/>
</dbReference>
<dbReference type="InterPro" id="IPR000210">
    <property type="entry name" value="BTB/POZ_dom"/>
</dbReference>
<protein>
    <recommendedName>
        <fullName evidence="2">BTB domain-containing protein</fullName>
    </recommendedName>
</protein>
<gene>
    <name evidence="4" type="ORF">QTG54_014901</name>
    <name evidence="3" type="ORF">QTG54_015351</name>
</gene>
<dbReference type="PANTHER" id="PTHR24413">
    <property type="entry name" value="SPECKLE-TYPE POZ PROTEIN"/>
    <property type="match status" value="1"/>
</dbReference>
<dbReference type="EMBL" id="JATAAI010000039">
    <property type="protein sequence ID" value="KAK1734394.1"/>
    <property type="molecule type" value="Genomic_DNA"/>
</dbReference>
<dbReference type="SUPFAM" id="SSF54695">
    <property type="entry name" value="POZ domain"/>
    <property type="match status" value="1"/>
</dbReference>
<evidence type="ECO:0000256" key="1">
    <source>
        <dbReference type="SAM" id="MobiDB-lite"/>
    </source>
</evidence>
<evidence type="ECO:0000259" key="2">
    <source>
        <dbReference type="PROSITE" id="PS50097"/>
    </source>
</evidence>
<dbReference type="CDD" id="cd14733">
    <property type="entry name" value="BACK"/>
    <property type="match status" value="1"/>
</dbReference>
<feature type="region of interest" description="Disordered" evidence="1">
    <location>
        <begin position="1"/>
        <end position="39"/>
    </location>
</feature>
<accession>A0AAD8XUV3</accession>
<comment type="caution">
    <text evidence="3">The sequence shown here is derived from an EMBL/GenBank/DDBJ whole genome shotgun (WGS) entry which is preliminary data.</text>
</comment>
<proteinExistence type="predicted"/>
<reference evidence="3" key="1">
    <citation type="submission" date="2023-06" db="EMBL/GenBank/DDBJ databases">
        <title>Survivors Of The Sea: Transcriptome response of Skeletonema marinoi to long-term dormancy.</title>
        <authorList>
            <person name="Pinder M.I.M."/>
            <person name="Kourtchenko O."/>
            <person name="Robertson E.K."/>
            <person name="Larsson T."/>
            <person name="Maumus F."/>
            <person name="Osuna-Cruz C.M."/>
            <person name="Vancaester E."/>
            <person name="Stenow R."/>
            <person name="Vandepoele K."/>
            <person name="Ploug H."/>
            <person name="Bruchert V."/>
            <person name="Godhe A."/>
            <person name="Topel M."/>
        </authorList>
    </citation>
    <scope>NUCLEOTIDE SEQUENCE</scope>
    <source>
        <strain evidence="3">R05AC</strain>
    </source>
</reference>
<organism evidence="3 5">
    <name type="scientific">Skeletonema marinoi</name>
    <dbReference type="NCBI Taxonomy" id="267567"/>
    <lineage>
        <taxon>Eukaryota</taxon>
        <taxon>Sar</taxon>
        <taxon>Stramenopiles</taxon>
        <taxon>Ochrophyta</taxon>
        <taxon>Bacillariophyta</taxon>
        <taxon>Coscinodiscophyceae</taxon>
        <taxon>Thalassiosirophycidae</taxon>
        <taxon>Thalassiosirales</taxon>
        <taxon>Skeletonemataceae</taxon>
        <taxon>Skeletonema</taxon>
        <taxon>Skeletonema marinoi-dohrnii complex</taxon>
    </lineage>
</organism>
<name>A0AAD8XUV3_9STRA</name>
<dbReference type="InterPro" id="IPR011333">
    <property type="entry name" value="SKP1/BTB/POZ_sf"/>
</dbReference>
<dbReference type="PROSITE" id="PS50097">
    <property type="entry name" value="BTB"/>
    <property type="match status" value="1"/>
</dbReference>
<dbReference type="AlphaFoldDB" id="A0AAD8XUV3"/>
<dbReference type="Pfam" id="PF00651">
    <property type="entry name" value="BTB"/>
    <property type="match status" value="1"/>
</dbReference>
<sequence length="293" mass="33212">MANYERQKRRQVRKTTSVLGEMTPPRDIKNRTIRMSPSNQSLLSAASNDKSSFIKKAPARIRVPPSSSYESDIGSMDRQIRELPNFDEPPQDDIEITAFDPNLEYDCKRLAIAQKLILRMFMDENSSDVKFVVGGNLQSEDEAEASPPQIFHSHRFILEECAPSLADLCDNENSHGGHAIVPIDSMDPEVFHRLLYHVYGGKITDWTGCSKDMIEVAEKYNLPQLKLEAEDAYAESAVITVDNLLYHILYADTRNCTALKDSVIDFIMDNEEEVGEKISVSADEGSRTLVWYW</sequence>
<evidence type="ECO:0000313" key="5">
    <source>
        <dbReference type="Proteomes" id="UP001224775"/>
    </source>
</evidence>
<evidence type="ECO:0000313" key="4">
    <source>
        <dbReference type="EMBL" id="KAK1734394.1"/>
    </source>
</evidence>
<dbReference type="CDD" id="cd18186">
    <property type="entry name" value="BTB_POZ_ZBTB_KLHL-like"/>
    <property type="match status" value="1"/>
</dbReference>
<evidence type="ECO:0000313" key="3">
    <source>
        <dbReference type="EMBL" id="KAK1734093.1"/>
    </source>
</evidence>
<dbReference type="SMART" id="SM00225">
    <property type="entry name" value="BTB"/>
    <property type="match status" value="1"/>
</dbReference>
<dbReference type="Proteomes" id="UP001224775">
    <property type="component" value="Unassembled WGS sequence"/>
</dbReference>
<keyword evidence="5" id="KW-1185">Reference proteome</keyword>